<organism evidence="1 2">
    <name type="scientific">Batillaria attramentaria</name>
    <dbReference type="NCBI Taxonomy" id="370345"/>
    <lineage>
        <taxon>Eukaryota</taxon>
        <taxon>Metazoa</taxon>
        <taxon>Spiralia</taxon>
        <taxon>Lophotrochozoa</taxon>
        <taxon>Mollusca</taxon>
        <taxon>Gastropoda</taxon>
        <taxon>Caenogastropoda</taxon>
        <taxon>Sorbeoconcha</taxon>
        <taxon>Cerithioidea</taxon>
        <taxon>Batillariidae</taxon>
        <taxon>Batillaria</taxon>
    </lineage>
</organism>
<accession>A0ABD0KCZ1</accession>
<reference evidence="1 2" key="1">
    <citation type="journal article" date="2023" name="Sci. Data">
        <title>Genome assembly of the Korean intertidal mud-creeper Batillaria attramentaria.</title>
        <authorList>
            <person name="Patra A.K."/>
            <person name="Ho P.T."/>
            <person name="Jun S."/>
            <person name="Lee S.J."/>
            <person name="Kim Y."/>
            <person name="Won Y.J."/>
        </authorList>
    </citation>
    <scope>NUCLEOTIDE SEQUENCE [LARGE SCALE GENOMIC DNA]</scope>
    <source>
        <strain evidence="1">Wonlab-2016</strain>
    </source>
</reference>
<dbReference type="AlphaFoldDB" id="A0ABD0KCZ1"/>
<comment type="caution">
    <text evidence="1">The sequence shown here is derived from an EMBL/GenBank/DDBJ whole genome shotgun (WGS) entry which is preliminary data.</text>
</comment>
<evidence type="ECO:0000313" key="1">
    <source>
        <dbReference type="EMBL" id="KAK7484953.1"/>
    </source>
</evidence>
<name>A0ABD0KCZ1_9CAEN</name>
<sequence length="98" mass="11143">MDATFIRKENFEAPHNAETNRAFLGWVEDEGFNARHTAPTPFLSRGYDQVPVMYNSWQQGPESVIKPPIARCVRLETARPAKGTEWRIKSPGNGRLKT</sequence>
<dbReference type="Proteomes" id="UP001519460">
    <property type="component" value="Unassembled WGS sequence"/>
</dbReference>
<evidence type="ECO:0000313" key="2">
    <source>
        <dbReference type="Proteomes" id="UP001519460"/>
    </source>
</evidence>
<gene>
    <name evidence="1" type="ORF">BaRGS_00023731</name>
</gene>
<protein>
    <submittedName>
        <fullName evidence="1">Uncharacterized protein</fullName>
    </submittedName>
</protein>
<proteinExistence type="predicted"/>
<dbReference type="EMBL" id="JACVVK020000201">
    <property type="protein sequence ID" value="KAK7484953.1"/>
    <property type="molecule type" value="Genomic_DNA"/>
</dbReference>
<keyword evidence="2" id="KW-1185">Reference proteome</keyword>